<evidence type="ECO:0000256" key="1">
    <source>
        <dbReference type="ARBA" id="ARBA00004141"/>
    </source>
</evidence>
<feature type="transmembrane region" description="Helical" evidence="8">
    <location>
        <begin position="122"/>
        <end position="141"/>
    </location>
</feature>
<reference evidence="10" key="1">
    <citation type="submission" date="2022-11" db="EMBL/GenBank/DDBJ databases">
        <authorList>
            <person name="Petersen C."/>
        </authorList>
    </citation>
    <scope>NUCLEOTIDE SEQUENCE</scope>
    <source>
        <strain evidence="10">IBT 21917</strain>
    </source>
</reference>
<proteinExistence type="inferred from homology"/>
<keyword evidence="11" id="KW-1185">Reference proteome</keyword>
<dbReference type="PRINTS" id="PR00171">
    <property type="entry name" value="SUGRTRNSPORT"/>
</dbReference>
<organism evidence="10 11">
    <name type="scientific">Penicillium capsulatum</name>
    <dbReference type="NCBI Taxonomy" id="69766"/>
    <lineage>
        <taxon>Eukaryota</taxon>
        <taxon>Fungi</taxon>
        <taxon>Dikarya</taxon>
        <taxon>Ascomycota</taxon>
        <taxon>Pezizomycotina</taxon>
        <taxon>Eurotiomycetes</taxon>
        <taxon>Eurotiomycetidae</taxon>
        <taxon>Eurotiales</taxon>
        <taxon>Aspergillaceae</taxon>
        <taxon>Penicillium</taxon>
    </lineage>
</organism>
<dbReference type="EMBL" id="JAPQKO010000005">
    <property type="protein sequence ID" value="KAJ5161475.1"/>
    <property type="molecule type" value="Genomic_DNA"/>
</dbReference>
<feature type="transmembrane region" description="Helical" evidence="8">
    <location>
        <begin position="98"/>
        <end position="116"/>
    </location>
</feature>
<evidence type="ECO:0000256" key="7">
    <source>
        <dbReference type="RuleBase" id="RU003346"/>
    </source>
</evidence>
<feature type="transmembrane region" description="Helical" evidence="8">
    <location>
        <begin position="153"/>
        <end position="176"/>
    </location>
</feature>
<accession>A0A9W9I2E7</accession>
<keyword evidence="5 8" id="KW-1133">Transmembrane helix</keyword>
<evidence type="ECO:0000313" key="11">
    <source>
        <dbReference type="Proteomes" id="UP001146351"/>
    </source>
</evidence>
<dbReference type="AlphaFoldDB" id="A0A9W9I2E7"/>
<dbReference type="InterPro" id="IPR005828">
    <property type="entry name" value="MFS_sugar_transport-like"/>
</dbReference>
<comment type="subcellular location">
    <subcellularLocation>
        <location evidence="1">Membrane</location>
        <topology evidence="1">Multi-pass membrane protein</topology>
    </subcellularLocation>
</comment>
<dbReference type="SUPFAM" id="SSF103473">
    <property type="entry name" value="MFS general substrate transporter"/>
    <property type="match status" value="1"/>
</dbReference>
<dbReference type="OrthoDB" id="508119at2759"/>
<evidence type="ECO:0000256" key="5">
    <source>
        <dbReference type="ARBA" id="ARBA00022989"/>
    </source>
</evidence>
<dbReference type="Gene3D" id="1.20.1250.20">
    <property type="entry name" value="MFS general substrate transporter like domains"/>
    <property type="match status" value="1"/>
</dbReference>
<dbReference type="InterPro" id="IPR036259">
    <property type="entry name" value="MFS_trans_sf"/>
</dbReference>
<reference evidence="10" key="2">
    <citation type="journal article" date="2023" name="IMA Fungus">
        <title>Comparative genomic study of the Penicillium genus elucidates a diverse pangenome and 15 lateral gene transfer events.</title>
        <authorList>
            <person name="Petersen C."/>
            <person name="Sorensen T."/>
            <person name="Nielsen M.R."/>
            <person name="Sondergaard T.E."/>
            <person name="Sorensen J.L."/>
            <person name="Fitzpatrick D.A."/>
            <person name="Frisvad J.C."/>
            <person name="Nielsen K.L."/>
        </authorList>
    </citation>
    <scope>NUCLEOTIDE SEQUENCE</scope>
    <source>
        <strain evidence="10">IBT 21917</strain>
    </source>
</reference>
<feature type="transmembrane region" description="Helical" evidence="8">
    <location>
        <begin position="319"/>
        <end position="344"/>
    </location>
</feature>
<protein>
    <recommendedName>
        <fullName evidence="9">Major facilitator superfamily (MFS) profile domain-containing protein</fullName>
    </recommendedName>
</protein>
<keyword evidence="4 8" id="KW-0812">Transmembrane</keyword>
<dbReference type="InterPro" id="IPR005829">
    <property type="entry name" value="Sugar_transporter_CS"/>
</dbReference>
<name>A0A9W9I2E7_9EURO</name>
<evidence type="ECO:0000259" key="9">
    <source>
        <dbReference type="PROSITE" id="PS50850"/>
    </source>
</evidence>
<dbReference type="Pfam" id="PF00083">
    <property type="entry name" value="Sugar_tr"/>
    <property type="match status" value="1"/>
</dbReference>
<dbReference type="PROSITE" id="PS50850">
    <property type="entry name" value="MFS"/>
    <property type="match status" value="1"/>
</dbReference>
<feature type="domain" description="Major facilitator superfamily (MFS) profile" evidence="9">
    <location>
        <begin position="17"/>
        <end position="479"/>
    </location>
</feature>
<feature type="transmembrane region" description="Helical" evidence="8">
    <location>
        <begin position="455"/>
        <end position="475"/>
    </location>
</feature>
<dbReference type="GO" id="GO:0005351">
    <property type="term" value="F:carbohydrate:proton symporter activity"/>
    <property type="evidence" value="ECO:0007669"/>
    <property type="project" value="TreeGrafter"/>
</dbReference>
<feature type="transmembrane region" description="Helical" evidence="8">
    <location>
        <begin position="382"/>
        <end position="403"/>
    </location>
</feature>
<feature type="transmembrane region" description="Helical" evidence="8">
    <location>
        <begin position="350"/>
        <end position="370"/>
    </location>
</feature>
<gene>
    <name evidence="10" type="ORF">N7492_006867</name>
</gene>
<dbReference type="GO" id="GO:0016020">
    <property type="term" value="C:membrane"/>
    <property type="evidence" value="ECO:0007669"/>
    <property type="project" value="UniProtKB-SubCell"/>
</dbReference>
<keyword evidence="3 7" id="KW-0813">Transport</keyword>
<evidence type="ECO:0000256" key="2">
    <source>
        <dbReference type="ARBA" id="ARBA00010992"/>
    </source>
</evidence>
<keyword evidence="6 8" id="KW-0472">Membrane</keyword>
<dbReference type="InterPro" id="IPR003663">
    <property type="entry name" value="Sugar/inositol_transpt"/>
</dbReference>
<dbReference type="PANTHER" id="PTHR48022:SF8">
    <property type="entry name" value="MAJOR FACILITATOR SUPERFAMILY (MFS) PROFILE DOMAIN-CONTAINING PROTEIN-RELATED"/>
    <property type="match status" value="1"/>
</dbReference>
<comment type="caution">
    <text evidence="10">The sequence shown here is derived from an EMBL/GenBank/DDBJ whole genome shotgun (WGS) entry which is preliminary data.</text>
</comment>
<dbReference type="PROSITE" id="PS00216">
    <property type="entry name" value="SUGAR_TRANSPORT_1"/>
    <property type="match status" value="1"/>
</dbReference>
<dbReference type="InterPro" id="IPR050360">
    <property type="entry name" value="MFS_Sugar_Transporters"/>
</dbReference>
<dbReference type="NCBIfam" id="TIGR00879">
    <property type="entry name" value="SP"/>
    <property type="match status" value="1"/>
</dbReference>
<comment type="similarity">
    <text evidence="2 7">Belongs to the major facilitator superfamily. Sugar transporter (TC 2.A.1.1) family.</text>
</comment>
<evidence type="ECO:0000313" key="10">
    <source>
        <dbReference type="EMBL" id="KAJ5161475.1"/>
    </source>
</evidence>
<dbReference type="Proteomes" id="UP001146351">
    <property type="component" value="Unassembled WGS sequence"/>
</dbReference>
<evidence type="ECO:0000256" key="8">
    <source>
        <dbReference type="SAM" id="Phobius"/>
    </source>
</evidence>
<dbReference type="PANTHER" id="PTHR48022">
    <property type="entry name" value="PLASTIDIC GLUCOSE TRANSPORTER 4"/>
    <property type="match status" value="1"/>
</dbReference>
<dbReference type="InterPro" id="IPR020846">
    <property type="entry name" value="MFS_dom"/>
</dbReference>
<sequence>MKLIPQPYRAEWGSGAFCFGLSGMSRGAGLDEGLIATTVAQNSFINEFDLRADNLDASQRANRLSNITSMVHIGSIPGALIAFTFCERIGMLWSMRQLCLVWLIGVVIVITASGSIGQIYAGRFIMGLGIGQAGIVAPTYLAETAPSHARGLLVSMFGMSEYIGIMIGYFSAWSAAVDMPDTASKQWIVPQSTQILVAGILGLSSFLCEESPRHLCKVGKGDQARLALGRLWGLPADHTEITSELEGIHRQMEAEHEFTSYKSWVSSLKELLLIKSNQKRLLFVISEQVLSQWSGATSITTYAPELFSLFGLSGQQEKLLTTAIFGAVKLVASLLCAILLIDHIGRKRSLSFGIIVQQVALLYIAIYLTVDTPAEKQSPSMRRAALAAIVFIYFVGIGWAMGWNSIQYLINAEVFPLRVRATGSSLMMCFHYANRYGLSKAVPSMLLKDSLQPKGTFWFFSIMNFLGLLWTVFLLPETAGCTLEETNRLFQ</sequence>
<evidence type="ECO:0000256" key="6">
    <source>
        <dbReference type="ARBA" id="ARBA00023136"/>
    </source>
</evidence>
<evidence type="ECO:0000256" key="3">
    <source>
        <dbReference type="ARBA" id="ARBA00022448"/>
    </source>
</evidence>
<evidence type="ECO:0000256" key="4">
    <source>
        <dbReference type="ARBA" id="ARBA00022692"/>
    </source>
</evidence>
<dbReference type="PROSITE" id="PS00217">
    <property type="entry name" value="SUGAR_TRANSPORT_2"/>
    <property type="match status" value="1"/>
</dbReference>